<feature type="compositionally biased region" description="Basic and acidic residues" evidence="1">
    <location>
        <begin position="707"/>
        <end position="716"/>
    </location>
</feature>
<feature type="region of interest" description="Disordered" evidence="1">
    <location>
        <begin position="598"/>
        <end position="620"/>
    </location>
</feature>
<feature type="region of interest" description="Disordered" evidence="1">
    <location>
        <begin position="513"/>
        <end position="568"/>
    </location>
</feature>
<dbReference type="AlphaFoldDB" id="A0A8H5HGI5"/>
<feature type="compositionally biased region" description="Polar residues" evidence="1">
    <location>
        <begin position="453"/>
        <end position="463"/>
    </location>
</feature>
<reference evidence="2 3" key="1">
    <citation type="journal article" date="2020" name="ISME J.">
        <title>Uncovering the hidden diversity of litter-decomposition mechanisms in mushroom-forming fungi.</title>
        <authorList>
            <person name="Floudas D."/>
            <person name="Bentzer J."/>
            <person name="Ahren D."/>
            <person name="Johansson T."/>
            <person name="Persson P."/>
            <person name="Tunlid A."/>
        </authorList>
    </citation>
    <scope>NUCLEOTIDE SEQUENCE [LARGE SCALE GENOMIC DNA]</scope>
    <source>
        <strain evidence="2 3">CBS 406.79</strain>
    </source>
</reference>
<feature type="region of interest" description="Disordered" evidence="1">
    <location>
        <begin position="1"/>
        <end position="22"/>
    </location>
</feature>
<accession>A0A8H5HGI5</accession>
<feature type="compositionally biased region" description="Polar residues" evidence="1">
    <location>
        <begin position="513"/>
        <end position="522"/>
    </location>
</feature>
<dbReference type="PANTHER" id="PTHR38696">
    <property type="entry name" value="MEDIATOR OF RNA POLYMERASE II TRANSCRIPTION SUBUNIT 13"/>
    <property type="match status" value="1"/>
</dbReference>
<protein>
    <submittedName>
        <fullName evidence="2">Uncharacterized protein</fullName>
    </submittedName>
</protein>
<feature type="compositionally biased region" description="Basic and acidic residues" evidence="1">
    <location>
        <begin position="738"/>
        <end position="750"/>
    </location>
</feature>
<dbReference type="Proteomes" id="UP000518752">
    <property type="component" value="Unassembled WGS sequence"/>
</dbReference>
<evidence type="ECO:0000256" key="1">
    <source>
        <dbReference type="SAM" id="MobiDB-lite"/>
    </source>
</evidence>
<feature type="compositionally biased region" description="Low complexity" evidence="1">
    <location>
        <begin position="423"/>
        <end position="437"/>
    </location>
</feature>
<organism evidence="2 3">
    <name type="scientific">Collybiopsis confluens</name>
    <dbReference type="NCBI Taxonomy" id="2823264"/>
    <lineage>
        <taxon>Eukaryota</taxon>
        <taxon>Fungi</taxon>
        <taxon>Dikarya</taxon>
        <taxon>Basidiomycota</taxon>
        <taxon>Agaricomycotina</taxon>
        <taxon>Agaricomycetes</taxon>
        <taxon>Agaricomycetidae</taxon>
        <taxon>Agaricales</taxon>
        <taxon>Marasmiineae</taxon>
        <taxon>Omphalotaceae</taxon>
        <taxon>Collybiopsis</taxon>
    </lineage>
</organism>
<dbReference type="OrthoDB" id="3358646at2759"/>
<evidence type="ECO:0000313" key="3">
    <source>
        <dbReference type="Proteomes" id="UP000518752"/>
    </source>
</evidence>
<comment type="caution">
    <text evidence="2">The sequence shown here is derived from an EMBL/GenBank/DDBJ whole genome shotgun (WGS) entry which is preliminary data.</text>
</comment>
<proteinExistence type="predicted"/>
<name>A0A8H5HGI5_9AGAR</name>
<feature type="region of interest" description="Disordered" evidence="1">
    <location>
        <begin position="637"/>
        <end position="750"/>
    </location>
</feature>
<feature type="compositionally biased region" description="Basic and acidic residues" evidence="1">
    <location>
        <begin position="686"/>
        <end position="699"/>
    </location>
</feature>
<sequence length="750" mass="81837">MSSPYTPLQPLPPPQLSSDQHDTSFIPRKEFQSVSTREPSAFALLCLASSNLLRLYEFPSTVIATLRHFLDQRNAIHSEKTDLNNNFTQFELEGKIWTTKSLPTERLLVEILAIIYQSGFSFLSTIDYGRENDDRLAITFSRPSLSSELSVLSSSSSPRIPIVTPIPDQPKPRVPFALSFISGTVLRVVCPPLHSTPAILQAVRSAWPRGVHSEKKVGENSFEFKMKGYRFFQEDTFATDSLRYILSLLSSLDAQSFTLQASISLTGRSRNKDLWLFTGPPPPDTLDSPPPSIVNASNSDIHGHALAFHRRIATEPIGTPLPTMYHGRAATDNVGVGSPQYLLASPDEFGSGTLPSPGLRKAAPRAQVPVSVHDTDDIPDHEAYRANLPSKIPSGVEDMTGVGAGVPTPDVFYSTSPLGDPNSVPLPLSPPAHSSSVQTATILPQPSPRRTPPLQQSHSSSESNPEDVSDIPSPVPQDIGDELLSPDVFKDSDIYRDSQLSSNTDFSQEISIKWTGTQGESHQVQEQDRPLSEMAPKFPGGWEATPVEEKEEPTATVRSPAEVHLEQNREPLHDVCVASPEITSPAIRKSEVGLIEVVSTSPPPPLPSSANAVPQEKEREVDSGVGWVMVNIEGQGDNTLVPSFIPNSVDGGSAHTDPALASEEKQSFQSCADVPTAKAITIIENPDSKKGKSKKEPSRIKRLLSISRRDPAKTIDDTPPQEQRSRMRSLRSNGGTPEAKRNENNRRSFD</sequence>
<dbReference type="PANTHER" id="PTHR38696:SF1">
    <property type="entry name" value="MEDIATOR OF RNA POLYMERASE II TRANSCRIPTION SUBUNIT 13"/>
    <property type="match status" value="1"/>
</dbReference>
<feature type="region of interest" description="Disordered" evidence="1">
    <location>
        <begin position="413"/>
        <end position="485"/>
    </location>
</feature>
<keyword evidence="3" id="KW-1185">Reference proteome</keyword>
<gene>
    <name evidence="2" type="ORF">D9757_006382</name>
</gene>
<evidence type="ECO:0000313" key="2">
    <source>
        <dbReference type="EMBL" id="KAF5382962.1"/>
    </source>
</evidence>
<dbReference type="EMBL" id="JAACJN010000049">
    <property type="protein sequence ID" value="KAF5382962.1"/>
    <property type="molecule type" value="Genomic_DNA"/>
</dbReference>